<evidence type="ECO:0000313" key="2">
    <source>
        <dbReference type="Proteomes" id="UP001465976"/>
    </source>
</evidence>
<protein>
    <submittedName>
        <fullName evidence="1">Uncharacterized protein</fullName>
    </submittedName>
</protein>
<comment type="caution">
    <text evidence="1">The sequence shown here is derived from an EMBL/GenBank/DDBJ whole genome shotgun (WGS) entry which is preliminary data.</text>
</comment>
<sequence>MTLYGTFEEAETRCLRLQHQAELKWLTLRGCPQSQHDQIIEARQKLRSKTLLRYQQKEHDAYGASTQAEKRVRRFDRLLAQPPKPWIRRNAQDRLDWERLRAQAQEEHDRIRAECVWLGEIVRGLSPWMTPELIIRKERIGDRASDAVKTFVRLLSESVA</sequence>
<evidence type="ECO:0000313" key="1">
    <source>
        <dbReference type="EMBL" id="KAL0567873.1"/>
    </source>
</evidence>
<dbReference type="Proteomes" id="UP001465976">
    <property type="component" value="Unassembled WGS sequence"/>
</dbReference>
<dbReference type="EMBL" id="JBAHYK010001473">
    <property type="protein sequence ID" value="KAL0567873.1"/>
    <property type="molecule type" value="Genomic_DNA"/>
</dbReference>
<reference evidence="1 2" key="1">
    <citation type="submission" date="2024-02" db="EMBL/GenBank/DDBJ databases">
        <title>A draft genome for the cacao thread blight pathogen Marasmius crinis-equi.</title>
        <authorList>
            <person name="Cohen S.P."/>
            <person name="Baruah I.K."/>
            <person name="Amoako-Attah I."/>
            <person name="Bukari Y."/>
            <person name="Meinhardt L.W."/>
            <person name="Bailey B.A."/>
        </authorList>
    </citation>
    <scope>NUCLEOTIDE SEQUENCE [LARGE SCALE GENOMIC DNA]</scope>
    <source>
        <strain evidence="1 2">GH-76</strain>
    </source>
</reference>
<gene>
    <name evidence="1" type="ORF">V5O48_014127</name>
</gene>
<accession>A0ABR3EY76</accession>
<organism evidence="1 2">
    <name type="scientific">Marasmius crinis-equi</name>
    <dbReference type="NCBI Taxonomy" id="585013"/>
    <lineage>
        <taxon>Eukaryota</taxon>
        <taxon>Fungi</taxon>
        <taxon>Dikarya</taxon>
        <taxon>Basidiomycota</taxon>
        <taxon>Agaricomycotina</taxon>
        <taxon>Agaricomycetes</taxon>
        <taxon>Agaricomycetidae</taxon>
        <taxon>Agaricales</taxon>
        <taxon>Marasmiineae</taxon>
        <taxon>Marasmiaceae</taxon>
        <taxon>Marasmius</taxon>
    </lineage>
</organism>
<name>A0ABR3EY76_9AGAR</name>
<keyword evidence="2" id="KW-1185">Reference proteome</keyword>
<proteinExistence type="predicted"/>